<dbReference type="SUPFAM" id="SSF46689">
    <property type="entry name" value="Homeodomain-like"/>
    <property type="match status" value="1"/>
</dbReference>
<keyword evidence="2 4" id="KW-0238">DNA-binding</keyword>
<dbReference type="OrthoDB" id="7186128at2"/>
<feature type="DNA-binding region" description="H-T-H motif" evidence="4">
    <location>
        <begin position="32"/>
        <end position="51"/>
    </location>
</feature>
<protein>
    <submittedName>
        <fullName evidence="6">TetR family transcriptional regulator</fullName>
    </submittedName>
</protein>
<dbReference type="InterPro" id="IPR009057">
    <property type="entry name" value="Homeodomain-like_sf"/>
</dbReference>
<reference evidence="6 7" key="1">
    <citation type="submission" date="2019-02" db="EMBL/GenBank/DDBJ databases">
        <title>Genomic Encyclopedia of Type Strains, Phase IV (KMG-IV): sequencing the most valuable type-strain genomes for metagenomic binning, comparative biology and taxonomic classification.</title>
        <authorList>
            <person name="Goeker M."/>
        </authorList>
    </citation>
    <scope>NUCLEOTIDE SEQUENCE [LARGE SCALE GENOMIC DNA]</scope>
    <source>
        <strain evidence="6 7">DSM 101727</strain>
    </source>
</reference>
<dbReference type="Pfam" id="PF00440">
    <property type="entry name" value="TetR_N"/>
    <property type="match status" value="1"/>
</dbReference>
<gene>
    <name evidence="6" type="ORF">EV193_10918</name>
</gene>
<dbReference type="FunFam" id="1.10.10.60:FF:000141">
    <property type="entry name" value="TetR family transcriptional regulator"/>
    <property type="match status" value="1"/>
</dbReference>
<dbReference type="Pfam" id="PF14246">
    <property type="entry name" value="TetR_C_7"/>
    <property type="match status" value="1"/>
</dbReference>
<dbReference type="GO" id="GO:0003700">
    <property type="term" value="F:DNA-binding transcription factor activity"/>
    <property type="evidence" value="ECO:0007669"/>
    <property type="project" value="TreeGrafter"/>
</dbReference>
<dbReference type="EMBL" id="SGWQ01000009">
    <property type="protein sequence ID" value="RZS34231.1"/>
    <property type="molecule type" value="Genomic_DNA"/>
</dbReference>
<keyword evidence="7" id="KW-1185">Reference proteome</keyword>
<sequence length="204" mass="21940">MTTAKRGLVAKREAILAAARTVFAEYGCERAGVDMIAERASVSTRTIYNHFDSKECLFAHVVAESTGRVADALVGLISEHLDDVADLEKSLIELGTAWVRAKIDNAEHFSLVSHLNSDPAAASEELREAWDRDGPHRVHAAMGRAMGRLAERGLLRVDDPLLAAEHLMALTVGGQVAKVVAGTATVDTERITAGVRAFLYGYAS</sequence>
<dbReference type="InterPro" id="IPR001647">
    <property type="entry name" value="HTH_TetR"/>
</dbReference>
<feature type="domain" description="HTH tetR-type" evidence="5">
    <location>
        <begin position="9"/>
        <end position="69"/>
    </location>
</feature>
<proteinExistence type="predicted"/>
<dbReference type="PROSITE" id="PS50977">
    <property type="entry name" value="HTH_TETR_2"/>
    <property type="match status" value="1"/>
</dbReference>
<dbReference type="InterPro" id="IPR039536">
    <property type="entry name" value="TetR_C_Proteobacteria"/>
</dbReference>
<comment type="caution">
    <text evidence="6">The sequence shown here is derived from an EMBL/GenBank/DDBJ whole genome shotgun (WGS) entry which is preliminary data.</text>
</comment>
<dbReference type="PANTHER" id="PTHR30055">
    <property type="entry name" value="HTH-TYPE TRANSCRIPTIONAL REGULATOR RUTR"/>
    <property type="match status" value="1"/>
</dbReference>
<evidence type="ECO:0000313" key="6">
    <source>
        <dbReference type="EMBL" id="RZS34231.1"/>
    </source>
</evidence>
<accession>A0A4Q7KH74</accession>
<dbReference type="RefSeq" id="WP_130346537.1">
    <property type="nucleotide sequence ID" value="NZ_SGWQ01000009.1"/>
</dbReference>
<keyword evidence="3" id="KW-0804">Transcription</keyword>
<evidence type="ECO:0000313" key="7">
    <source>
        <dbReference type="Proteomes" id="UP000294257"/>
    </source>
</evidence>
<dbReference type="Gene3D" id="1.10.357.10">
    <property type="entry name" value="Tetracycline Repressor, domain 2"/>
    <property type="match status" value="1"/>
</dbReference>
<evidence type="ECO:0000256" key="1">
    <source>
        <dbReference type="ARBA" id="ARBA00023015"/>
    </source>
</evidence>
<evidence type="ECO:0000259" key="5">
    <source>
        <dbReference type="PROSITE" id="PS50977"/>
    </source>
</evidence>
<dbReference type="PRINTS" id="PR00455">
    <property type="entry name" value="HTHTETR"/>
</dbReference>
<organism evidence="6 7">
    <name type="scientific">Herbihabitans rhizosphaerae</name>
    <dbReference type="NCBI Taxonomy" id="1872711"/>
    <lineage>
        <taxon>Bacteria</taxon>
        <taxon>Bacillati</taxon>
        <taxon>Actinomycetota</taxon>
        <taxon>Actinomycetes</taxon>
        <taxon>Pseudonocardiales</taxon>
        <taxon>Pseudonocardiaceae</taxon>
        <taxon>Herbihabitans</taxon>
    </lineage>
</organism>
<name>A0A4Q7KH74_9PSEU</name>
<dbReference type="AlphaFoldDB" id="A0A4Q7KH74"/>
<dbReference type="Proteomes" id="UP000294257">
    <property type="component" value="Unassembled WGS sequence"/>
</dbReference>
<dbReference type="InterPro" id="IPR050109">
    <property type="entry name" value="HTH-type_TetR-like_transc_reg"/>
</dbReference>
<evidence type="ECO:0000256" key="2">
    <source>
        <dbReference type="ARBA" id="ARBA00023125"/>
    </source>
</evidence>
<evidence type="ECO:0000256" key="4">
    <source>
        <dbReference type="PROSITE-ProRule" id="PRU00335"/>
    </source>
</evidence>
<dbReference type="GO" id="GO:0000976">
    <property type="term" value="F:transcription cis-regulatory region binding"/>
    <property type="evidence" value="ECO:0007669"/>
    <property type="project" value="TreeGrafter"/>
</dbReference>
<keyword evidence="1" id="KW-0805">Transcription regulation</keyword>
<dbReference type="GO" id="GO:0045892">
    <property type="term" value="P:negative regulation of DNA-templated transcription"/>
    <property type="evidence" value="ECO:0007669"/>
    <property type="project" value="UniProtKB-ARBA"/>
</dbReference>
<dbReference type="PANTHER" id="PTHR30055:SF146">
    <property type="entry name" value="HTH-TYPE TRANSCRIPTIONAL DUAL REGULATOR CECR"/>
    <property type="match status" value="1"/>
</dbReference>
<evidence type="ECO:0000256" key="3">
    <source>
        <dbReference type="ARBA" id="ARBA00023163"/>
    </source>
</evidence>